<evidence type="ECO:0000259" key="3">
    <source>
        <dbReference type="Pfam" id="PF05239"/>
    </source>
</evidence>
<keyword evidence="5" id="KW-1185">Reference proteome</keyword>
<feature type="signal peptide" evidence="2">
    <location>
        <begin position="1"/>
        <end position="19"/>
    </location>
</feature>
<keyword evidence="2" id="KW-0732">Signal</keyword>
<evidence type="ECO:0000256" key="1">
    <source>
        <dbReference type="SAM" id="MobiDB-lite"/>
    </source>
</evidence>
<evidence type="ECO:0000256" key="2">
    <source>
        <dbReference type="SAM" id="SignalP"/>
    </source>
</evidence>
<dbReference type="AlphaFoldDB" id="A0AAE3T9U7"/>
<feature type="compositionally biased region" description="Low complexity" evidence="1">
    <location>
        <begin position="29"/>
        <end position="50"/>
    </location>
</feature>
<dbReference type="InterPro" id="IPR011033">
    <property type="entry name" value="PRC_barrel-like_sf"/>
</dbReference>
<gene>
    <name evidence="4" type="ORF">P1J78_09220</name>
</gene>
<dbReference type="Pfam" id="PF05239">
    <property type="entry name" value="PRC"/>
    <property type="match status" value="1"/>
</dbReference>
<organism evidence="4 5">
    <name type="scientific">Psychromarinibacter sediminicola</name>
    <dbReference type="NCBI Taxonomy" id="3033385"/>
    <lineage>
        <taxon>Bacteria</taxon>
        <taxon>Pseudomonadati</taxon>
        <taxon>Pseudomonadota</taxon>
        <taxon>Alphaproteobacteria</taxon>
        <taxon>Rhodobacterales</taxon>
        <taxon>Paracoccaceae</taxon>
        <taxon>Psychromarinibacter</taxon>
    </lineage>
</organism>
<accession>A0AAE3T9U7</accession>
<name>A0AAE3T9U7_9RHOB</name>
<feature type="chain" id="PRO_5042257487" evidence="2">
    <location>
        <begin position="20"/>
        <end position="172"/>
    </location>
</feature>
<sequence>MYRTTLIATAFLAAAPAAAQESDTEAMAETDPTTETTTETTGDAAADTAPPMAPEGTMIRADAVADAVVYTLADTYDEAFWDSGQPFKPVVSGWAEIGAVEDIVLDDRAEVVGVTVDVGGFLGIGDSTVLLPVDDIRLVQMPDDEDFLIVTRLSREQIENAEEVEDQLLGDD</sequence>
<feature type="region of interest" description="Disordered" evidence="1">
    <location>
        <begin position="18"/>
        <end position="50"/>
    </location>
</feature>
<dbReference type="RefSeq" id="WP_275567051.1">
    <property type="nucleotide sequence ID" value="NZ_JARGYC010000019.1"/>
</dbReference>
<proteinExistence type="predicted"/>
<protein>
    <submittedName>
        <fullName evidence="4">PRC-barrel domain-containing protein</fullName>
    </submittedName>
</protein>
<dbReference type="InterPro" id="IPR027275">
    <property type="entry name" value="PRC-brl_dom"/>
</dbReference>
<dbReference type="Gene3D" id="2.30.30.240">
    <property type="entry name" value="PRC-barrel domain"/>
    <property type="match status" value="1"/>
</dbReference>
<evidence type="ECO:0000313" key="5">
    <source>
        <dbReference type="Proteomes" id="UP001220964"/>
    </source>
</evidence>
<comment type="caution">
    <text evidence="4">The sequence shown here is derived from an EMBL/GenBank/DDBJ whole genome shotgun (WGS) entry which is preliminary data.</text>
</comment>
<dbReference type="SUPFAM" id="SSF50346">
    <property type="entry name" value="PRC-barrel domain"/>
    <property type="match status" value="1"/>
</dbReference>
<evidence type="ECO:0000313" key="4">
    <source>
        <dbReference type="EMBL" id="MDF0600910.1"/>
    </source>
</evidence>
<feature type="domain" description="PRC-barrel" evidence="3">
    <location>
        <begin position="95"/>
        <end position="138"/>
    </location>
</feature>
<dbReference type="Proteomes" id="UP001220964">
    <property type="component" value="Unassembled WGS sequence"/>
</dbReference>
<reference evidence="4" key="1">
    <citation type="submission" date="2023-03" db="EMBL/GenBank/DDBJ databases">
        <title>Multiphase analysis and comparison of six strains from genera Psychromarinibacter, Lutimaribacter, and Maritimibacter, including a novel species: Psychromarinibacter sediminicola sp. nov.</title>
        <authorList>
            <person name="Wang Y.-H."/>
            <person name="Ye M.-Q."/>
            <person name="Du Z.-J."/>
        </authorList>
    </citation>
    <scope>NUCLEOTIDE SEQUENCE</scope>
    <source>
        <strain evidence="4">C21-152</strain>
    </source>
</reference>
<dbReference type="EMBL" id="JARGYC010000019">
    <property type="protein sequence ID" value="MDF0600910.1"/>
    <property type="molecule type" value="Genomic_DNA"/>
</dbReference>